<dbReference type="Pfam" id="PF08424">
    <property type="entry name" value="NRDE-2"/>
    <property type="match status" value="1"/>
</dbReference>
<feature type="region of interest" description="Disordered" evidence="5">
    <location>
        <begin position="234"/>
        <end position="274"/>
    </location>
</feature>
<dbReference type="OrthoDB" id="297219at2759"/>
<dbReference type="RefSeq" id="XP_007680337.1">
    <property type="nucleotide sequence ID" value="XM_007682147.1"/>
</dbReference>
<dbReference type="PANTHER" id="PTHR13471">
    <property type="entry name" value="TETRATRICOPEPTIDE-LIKE HELICAL"/>
    <property type="match status" value="1"/>
</dbReference>
<keyword evidence="3" id="KW-0677">Repeat</keyword>
<comment type="subcellular location">
    <subcellularLocation>
        <location evidence="1">Nucleus</location>
    </subcellularLocation>
</comment>
<evidence type="ECO:0000256" key="5">
    <source>
        <dbReference type="SAM" id="MobiDB-lite"/>
    </source>
</evidence>
<dbReference type="KEGG" id="bcom:BAUCODRAFT_38105"/>
<dbReference type="GO" id="GO:0031048">
    <property type="term" value="P:regulatory ncRNA-mediated heterochromatin formation"/>
    <property type="evidence" value="ECO:0007669"/>
    <property type="project" value="TreeGrafter"/>
</dbReference>
<evidence type="ECO:0000256" key="2">
    <source>
        <dbReference type="ARBA" id="ARBA00009265"/>
    </source>
</evidence>
<dbReference type="Proteomes" id="UP000011761">
    <property type="component" value="Unassembled WGS sequence"/>
</dbReference>
<evidence type="ECO:0008006" key="8">
    <source>
        <dbReference type="Google" id="ProtNLM"/>
    </source>
</evidence>
<dbReference type="STRING" id="717646.M2M715"/>
<dbReference type="EMBL" id="KB445562">
    <property type="protein sequence ID" value="EMC92076.1"/>
    <property type="molecule type" value="Genomic_DNA"/>
</dbReference>
<evidence type="ECO:0000313" key="6">
    <source>
        <dbReference type="EMBL" id="EMC92076.1"/>
    </source>
</evidence>
<keyword evidence="4" id="KW-0539">Nucleus</keyword>
<dbReference type="OMA" id="MRDKELH"/>
<gene>
    <name evidence="6" type="ORF">BAUCODRAFT_38105</name>
</gene>
<name>M2M715_BAUPA</name>
<feature type="region of interest" description="Disordered" evidence="5">
    <location>
        <begin position="1"/>
        <end position="84"/>
    </location>
</feature>
<proteinExistence type="inferred from homology"/>
<dbReference type="HOGENOM" id="CLU_007550_0_0_1"/>
<protein>
    <recommendedName>
        <fullName evidence="8">DUF1740-domain-containing protein</fullName>
    </recommendedName>
</protein>
<dbReference type="InterPro" id="IPR013633">
    <property type="entry name" value="NRDE-2"/>
</dbReference>
<evidence type="ECO:0000313" key="7">
    <source>
        <dbReference type="Proteomes" id="UP000011761"/>
    </source>
</evidence>
<keyword evidence="7" id="KW-1185">Reference proteome</keyword>
<dbReference type="SMART" id="SM00386">
    <property type="entry name" value="HAT"/>
    <property type="match status" value="3"/>
</dbReference>
<dbReference type="InterPro" id="IPR011990">
    <property type="entry name" value="TPR-like_helical_dom_sf"/>
</dbReference>
<dbReference type="Gene3D" id="1.25.40.10">
    <property type="entry name" value="Tetratricopeptide repeat domain"/>
    <property type="match status" value="1"/>
</dbReference>
<reference evidence="6 7" key="1">
    <citation type="journal article" date="2012" name="PLoS Pathog.">
        <title>Diverse lifestyles and strategies of plant pathogenesis encoded in the genomes of eighteen Dothideomycetes fungi.</title>
        <authorList>
            <person name="Ohm R.A."/>
            <person name="Feau N."/>
            <person name="Henrissat B."/>
            <person name="Schoch C.L."/>
            <person name="Horwitz B.A."/>
            <person name="Barry K.W."/>
            <person name="Condon B.J."/>
            <person name="Copeland A.C."/>
            <person name="Dhillon B."/>
            <person name="Glaser F."/>
            <person name="Hesse C.N."/>
            <person name="Kosti I."/>
            <person name="LaButti K."/>
            <person name="Lindquist E.A."/>
            <person name="Lucas S."/>
            <person name="Salamov A.A."/>
            <person name="Bradshaw R.E."/>
            <person name="Ciuffetti L."/>
            <person name="Hamelin R.C."/>
            <person name="Kema G.H.J."/>
            <person name="Lawrence C."/>
            <person name="Scott J.A."/>
            <person name="Spatafora J.W."/>
            <person name="Turgeon B.G."/>
            <person name="de Wit P.J.G.M."/>
            <person name="Zhong S."/>
            <person name="Goodwin S.B."/>
            <person name="Grigoriev I.V."/>
        </authorList>
    </citation>
    <scope>NUCLEOTIDE SEQUENCE [LARGE SCALE GENOMIC DNA]</scope>
    <source>
        <strain evidence="6 7">UAMH 10762</strain>
    </source>
</reference>
<dbReference type="eggNOG" id="KOG1972">
    <property type="taxonomic scope" value="Eukaryota"/>
</dbReference>
<evidence type="ECO:0000256" key="3">
    <source>
        <dbReference type="ARBA" id="ARBA00022737"/>
    </source>
</evidence>
<dbReference type="GO" id="GO:0071013">
    <property type="term" value="C:catalytic step 2 spliceosome"/>
    <property type="evidence" value="ECO:0007669"/>
    <property type="project" value="TreeGrafter"/>
</dbReference>
<sequence>MSQVPKFGSFRPKGTKTGDDQQHRAPEQAESGSEGHQPHDELSARKTSNSRSLAKHSDRLSKSNHSYHHRHRERPQSASSSSHLLVSQSLNVDSGEVFTDKHFIVDTRGDAKNAEYGSLHRYSVPTYHRIGYGRLVGAPPAAKLDREQSSTTQAVLTIDRQNQTDRPLRSRSLTFPRERRIHVVARDGSDTDIELQADYITLSQALLKRKRGSESPDASVEAVSYRSIYGKATTRSEVSDNHDLSDLSELEGESRTTQAESQAREEHTALLRRTKDNPADANTWFALIDHQVSVVKPGRVDEPLTAGERRTLAEIRLTIHEQALKHCKDLSEREKLLLGMLEHGRIVWDAAKLETKWNEAFRQCPTSVQLWLRYLDHVQTAQTNFRFDTVKAAYIRCLDSLRDVKPIAAIDADDKPGVARFHVLLRLTCFLRDAGHDEQAFALWQAILEYHFFKPPDVRDREIELGLLEAFWEADVPRIGEEGARGWKEYAMTRYKTARKPSSGVECSPPSSDPLRGFIDAETASLSKVHLPAATNEDDSTDDPFKYVMFSDLEPVLRPGLHDLPSPAVVDAFLAFMQLPPIAYTKEHAWHIDQFVRTSANTNKSSVINELFTSYSLFERAFEDCPSLVDPEKVQFVERVLEALIVAQPENDTLTEYYIAYKLHAQPKEAVKLCKRLLKQRPSSLRLYNAYALVEVKLGCMEKAARVWSAALKMSISLGVDGKDEAVRLWHCWVMSRKHQLTDEKGALQCLLAVCEDLPGDVAIEPDNGMDMEIPAAQKLRARQHFEAAWERLAHKRKLELAVLTAECHICYTYLIGGHSIEAAVNLTGKYSDRLSRANAPQTAHALLLQAQARLIQHHIKRHRPYRPALLRSVLEESVRSFPHDSLLLYGYIRNEAHFRLQDRIRLSLREDLLTGRDASIVGCSIAINEEVRRFREQTVGATQNAVRALFTRALVSPDSGVKHSIVLWTAWFEFELSLCEESTGGNGQEQALRRAKQVFLDGVRCLPWYKGWIVRGMRAFAVKGWMTDDELRQLYDVLMERELRVRTSTEMLDEI</sequence>
<feature type="compositionally biased region" description="Basic and acidic residues" evidence="5">
    <location>
        <begin position="262"/>
        <end position="274"/>
    </location>
</feature>
<dbReference type="GO" id="GO:1902369">
    <property type="term" value="P:negative regulation of RNA catabolic process"/>
    <property type="evidence" value="ECO:0007669"/>
    <property type="project" value="TreeGrafter"/>
</dbReference>
<accession>M2M715</accession>
<evidence type="ECO:0000256" key="1">
    <source>
        <dbReference type="ARBA" id="ARBA00004123"/>
    </source>
</evidence>
<dbReference type="SUPFAM" id="SSF48452">
    <property type="entry name" value="TPR-like"/>
    <property type="match status" value="1"/>
</dbReference>
<evidence type="ECO:0000256" key="4">
    <source>
        <dbReference type="ARBA" id="ARBA00023242"/>
    </source>
</evidence>
<dbReference type="InterPro" id="IPR003107">
    <property type="entry name" value="HAT"/>
</dbReference>
<dbReference type="GeneID" id="19113441"/>
<dbReference type="PANTHER" id="PTHR13471:SF0">
    <property type="entry name" value="NUCLEAR EXOSOME REGULATOR NRDE2"/>
    <property type="match status" value="1"/>
</dbReference>
<organism evidence="6 7">
    <name type="scientific">Baudoinia panamericana (strain UAMH 10762)</name>
    <name type="common">Angels' share fungus</name>
    <name type="synonym">Baudoinia compniacensis (strain UAMH 10762)</name>
    <dbReference type="NCBI Taxonomy" id="717646"/>
    <lineage>
        <taxon>Eukaryota</taxon>
        <taxon>Fungi</taxon>
        <taxon>Dikarya</taxon>
        <taxon>Ascomycota</taxon>
        <taxon>Pezizomycotina</taxon>
        <taxon>Dothideomycetes</taxon>
        <taxon>Dothideomycetidae</taxon>
        <taxon>Mycosphaerellales</taxon>
        <taxon>Teratosphaeriaceae</taxon>
        <taxon>Baudoinia</taxon>
    </lineage>
</organism>
<comment type="similarity">
    <text evidence="2">Belongs to the NRDE2 family.</text>
</comment>
<dbReference type="AlphaFoldDB" id="M2M715"/>
<feature type="compositionally biased region" description="Basic and acidic residues" evidence="5">
    <location>
        <begin position="16"/>
        <end position="27"/>
    </location>
</feature>
<dbReference type="GO" id="GO:0006396">
    <property type="term" value="P:RNA processing"/>
    <property type="evidence" value="ECO:0007669"/>
    <property type="project" value="InterPro"/>
</dbReference>